<reference evidence="1 2" key="1">
    <citation type="submission" date="2020-02" db="EMBL/GenBank/DDBJ databases">
        <title>Genome sequence of the type strain DSM 27180 of Arthrobacter silviterrae.</title>
        <authorList>
            <person name="Gao J."/>
            <person name="Sun J."/>
        </authorList>
    </citation>
    <scope>NUCLEOTIDE SEQUENCE [LARGE SCALE GENOMIC DNA]</scope>
    <source>
        <strain evidence="1 2">DSM 27180</strain>
    </source>
</reference>
<gene>
    <name evidence="1" type="ORF">G6N77_10600</name>
</gene>
<keyword evidence="2" id="KW-1185">Reference proteome</keyword>
<comment type="caution">
    <text evidence="1">The sequence shown here is derived from an EMBL/GenBank/DDBJ whole genome shotgun (WGS) entry which is preliminary data.</text>
</comment>
<proteinExistence type="predicted"/>
<protein>
    <recommendedName>
        <fullName evidence="3">SAF domain-containing protein</fullName>
    </recommendedName>
</protein>
<evidence type="ECO:0000313" key="2">
    <source>
        <dbReference type="Proteomes" id="UP000479226"/>
    </source>
</evidence>
<organism evidence="1 2">
    <name type="scientific">Arthrobacter silviterrae</name>
    <dbReference type="NCBI Taxonomy" id="2026658"/>
    <lineage>
        <taxon>Bacteria</taxon>
        <taxon>Bacillati</taxon>
        <taxon>Actinomycetota</taxon>
        <taxon>Actinomycetes</taxon>
        <taxon>Micrococcales</taxon>
        <taxon>Micrococcaceae</taxon>
        <taxon>Arthrobacter</taxon>
    </lineage>
</organism>
<accession>A0ABX0DAI6</accession>
<dbReference type="EMBL" id="JAAKZI010000016">
    <property type="protein sequence ID" value="NGN83906.1"/>
    <property type="molecule type" value="Genomic_DNA"/>
</dbReference>
<name>A0ABX0DAI6_9MICC</name>
<evidence type="ECO:0000313" key="1">
    <source>
        <dbReference type="EMBL" id="NGN83906.1"/>
    </source>
</evidence>
<sequence>MGMDGQAEAPRLGRPSWKDPRLLVGVLLVLASVASVVALVGGADKTVPMFVARDSLVVGQSVGPESFGVVQVRLGDVDAKYLNPENQLPSHAVAVRLVPKGELVPVSSIGGTDALDRKPASLTVAEPLPKEVGVGSHVDVWVALPDEHNGYHEPVLMLPGTEVAALNTASGGLGSGKTTQLLVLVSDAQMPRILGAVANKAKVAVVWNPGAGK</sequence>
<dbReference type="Proteomes" id="UP000479226">
    <property type="component" value="Unassembled WGS sequence"/>
</dbReference>
<evidence type="ECO:0008006" key="3">
    <source>
        <dbReference type="Google" id="ProtNLM"/>
    </source>
</evidence>
<dbReference type="RefSeq" id="WP_165182132.1">
    <property type="nucleotide sequence ID" value="NZ_JAAKZI010000016.1"/>
</dbReference>